<dbReference type="PRINTS" id="PR00700">
    <property type="entry name" value="PRTYPHPHTASE"/>
</dbReference>
<gene>
    <name evidence="7" type="ORF">MCOR_7926</name>
</gene>
<accession>A0A6J8AIN1</accession>
<dbReference type="PANTHER" id="PTHR19134:SF562">
    <property type="entry name" value="PROTEIN-TYROSINE-PHOSPHATASE"/>
    <property type="match status" value="1"/>
</dbReference>
<dbReference type="InterPro" id="IPR000242">
    <property type="entry name" value="PTP_cat"/>
</dbReference>
<evidence type="ECO:0000313" key="8">
    <source>
        <dbReference type="Proteomes" id="UP000507470"/>
    </source>
</evidence>
<dbReference type="OrthoDB" id="6277409at2759"/>
<dbReference type="GO" id="GO:0004725">
    <property type="term" value="F:protein tyrosine phosphatase activity"/>
    <property type="evidence" value="ECO:0007669"/>
    <property type="project" value="UniProtKB-EC"/>
</dbReference>
<dbReference type="Gene3D" id="3.90.190.10">
    <property type="entry name" value="Protein tyrosine phosphatase superfamily"/>
    <property type="match status" value="2"/>
</dbReference>
<dbReference type="SUPFAM" id="SSF52799">
    <property type="entry name" value="(Phosphotyrosine protein) phosphatases II"/>
    <property type="match status" value="1"/>
</dbReference>
<feature type="domain" description="Tyrosine specific protein phosphatases" evidence="6">
    <location>
        <begin position="93"/>
        <end position="164"/>
    </location>
</feature>
<protein>
    <recommendedName>
        <fullName evidence="2">protein-tyrosine-phosphatase</fullName>
        <ecNumber evidence="2">3.1.3.48</ecNumber>
    </recommendedName>
</protein>
<dbReference type="EC" id="3.1.3.48" evidence="2"/>
<dbReference type="CDD" id="cd00047">
    <property type="entry name" value="PTPc"/>
    <property type="match status" value="1"/>
</dbReference>
<dbReference type="PANTHER" id="PTHR19134">
    <property type="entry name" value="RECEPTOR-TYPE TYROSINE-PROTEIN PHOSPHATASE"/>
    <property type="match status" value="1"/>
</dbReference>
<dbReference type="InterPro" id="IPR003595">
    <property type="entry name" value="Tyr_Pase_cat"/>
</dbReference>
<dbReference type="EMBL" id="CACVKT020001464">
    <property type="protein sequence ID" value="CAC5368341.1"/>
    <property type="molecule type" value="Genomic_DNA"/>
</dbReference>
<keyword evidence="7" id="KW-0675">Receptor</keyword>
<dbReference type="PROSITE" id="PS50055">
    <property type="entry name" value="TYR_PHOSPHATASE_PTP"/>
    <property type="match status" value="1"/>
</dbReference>
<dbReference type="InterPro" id="IPR029021">
    <property type="entry name" value="Prot-tyrosine_phosphatase-like"/>
</dbReference>
<sequence length="251" mass="29325">MHVQFRIFTEDKNRSDTGKISIKQKCIQYWPDSEQQKKSFGLISLLLIKEDVYSDFTVRRLKLQKENETKVVLQFHFTAWPDKDVPKYASSLVHFLHKVNTTRTTAKGPMLVHCSAGVGRTGTYIALDYIVNEAKERDYVEVFRTVEILRNQRVNMVQTAHQYMFLHESVLEALMCPNAGIPSRDFPDHYKDLMRFDNAKKKHKLQVDYEIMNSISSRHDEEVFSKGKSDENKHKNRYSNIIPGICMKTES</sequence>
<dbReference type="SMART" id="SM00194">
    <property type="entry name" value="PTPc"/>
    <property type="match status" value="1"/>
</dbReference>
<dbReference type="SMART" id="SM00404">
    <property type="entry name" value="PTPc_motif"/>
    <property type="match status" value="1"/>
</dbReference>
<dbReference type="InterPro" id="IPR050348">
    <property type="entry name" value="Protein-Tyr_Phosphatase"/>
</dbReference>
<dbReference type="FunFam" id="3.90.190.10:FF:000185">
    <property type="entry name" value="Predicted protein"/>
    <property type="match status" value="1"/>
</dbReference>
<evidence type="ECO:0000259" key="5">
    <source>
        <dbReference type="PROSITE" id="PS50055"/>
    </source>
</evidence>
<reference evidence="7 8" key="1">
    <citation type="submission" date="2020-06" db="EMBL/GenBank/DDBJ databases">
        <authorList>
            <person name="Li R."/>
            <person name="Bekaert M."/>
        </authorList>
    </citation>
    <scope>NUCLEOTIDE SEQUENCE [LARGE SCALE GENOMIC DNA]</scope>
    <source>
        <strain evidence="8">wild</strain>
    </source>
</reference>
<organism evidence="7 8">
    <name type="scientific">Mytilus coruscus</name>
    <name type="common">Sea mussel</name>
    <dbReference type="NCBI Taxonomy" id="42192"/>
    <lineage>
        <taxon>Eukaryota</taxon>
        <taxon>Metazoa</taxon>
        <taxon>Spiralia</taxon>
        <taxon>Lophotrochozoa</taxon>
        <taxon>Mollusca</taxon>
        <taxon>Bivalvia</taxon>
        <taxon>Autobranchia</taxon>
        <taxon>Pteriomorphia</taxon>
        <taxon>Mytilida</taxon>
        <taxon>Mytiloidea</taxon>
        <taxon>Mytilidae</taxon>
        <taxon>Mytilinae</taxon>
        <taxon>Mytilus</taxon>
    </lineage>
</organism>
<keyword evidence="4" id="KW-0904">Protein phosphatase</keyword>
<dbReference type="AlphaFoldDB" id="A0A6J8AIN1"/>
<proteinExistence type="inferred from homology"/>
<dbReference type="PROSITE" id="PS50056">
    <property type="entry name" value="TYR_PHOSPHATASE_2"/>
    <property type="match status" value="1"/>
</dbReference>
<evidence type="ECO:0000259" key="6">
    <source>
        <dbReference type="PROSITE" id="PS50056"/>
    </source>
</evidence>
<comment type="similarity">
    <text evidence="1">Belongs to the protein-tyrosine phosphatase family.</text>
</comment>
<evidence type="ECO:0000256" key="3">
    <source>
        <dbReference type="ARBA" id="ARBA00022801"/>
    </source>
</evidence>
<dbReference type="Proteomes" id="UP000507470">
    <property type="component" value="Unassembled WGS sequence"/>
</dbReference>
<feature type="domain" description="Tyrosine-protein phosphatase" evidence="5">
    <location>
        <begin position="23"/>
        <end position="173"/>
    </location>
</feature>
<evidence type="ECO:0000256" key="2">
    <source>
        <dbReference type="ARBA" id="ARBA00013064"/>
    </source>
</evidence>
<dbReference type="PROSITE" id="PS00383">
    <property type="entry name" value="TYR_PHOSPHATASE_1"/>
    <property type="match status" value="1"/>
</dbReference>
<evidence type="ECO:0000256" key="1">
    <source>
        <dbReference type="ARBA" id="ARBA00009580"/>
    </source>
</evidence>
<keyword evidence="3" id="KW-0378">Hydrolase</keyword>
<dbReference type="InterPro" id="IPR000387">
    <property type="entry name" value="Tyr_Pase_dom"/>
</dbReference>
<dbReference type="Pfam" id="PF00102">
    <property type="entry name" value="Y_phosphatase"/>
    <property type="match status" value="1"/>
</dbReference>
<dbReference type="InterPro" id="IPR016130">
    <property type="entry name" value="Tyr_Pase_AS"/>
</dbReference>
<evidence type="ECO:0000256" key="4">
    <source>
        <dbReference type="ARBA" id="ARBA00022912"/>
    </source>
</evidence>
<dbReference type="GO" id="GO:0008045">
    <property type="term" value="P:motor neuron axon guidance"/>
    <property type="evidence" value="ECO:0007669"/>
    <property type="project" value="TreeGrafter"/>
</dbReference>
<keyword evidence="8" id="KW-1185">Reference proteome</keyword>
<evidence type="ECO:0000313" key="7">
    <source>
        <dbReference type="EMBL" id="CAC5368341.1"/>
    </source>
</evidence>
<name>A0A6J8AIN1_MYTCO</name>